<comment type="caution">
    <text evidence="1">The sequence shown here is derived from an EMBL/GenBank/DDBJ whole genome shotgun (WGS) entry which is preliminary data.</text>
</comment>
<accession>A0A9N7U0J8</accession>
<evidence type="ECO:0000313" key="1">
    <source>
        <dbReference type="EMBL" id="CAB1422574.1"/>
    </source>
</evidence>
<keyword evidence="2" id="KW-1185">Reference proteome</keyword>
<organism evidence="1 2">
    <name type="scientific">Pleuronectes platessa</name>
    <name type="common">European plaice</name>
    <dbReference type="NCBI Taxonomy" id="8262"/>
    <lineage>
        <taxon>Eukaryota</taxon>
        <taxon>Metazoa</taxon>
        <taxon>Chordata</taxon>
        <taxon>Craniata</taxon>
        <taxon>Vertebrata</taxon>
        <taxon>Euteleostomi</taxon>
        <taxon>Actinopterygii</taxon>
        <taxon>Neopterygii</taxon>
        <taxon>Teleostei</taxon>
        <taxon>Neoteleostei</taxon>
        <taxon>Acanthomorphata</taxon>
        <taxon>Carangaria</taxon>
        <taxon>Pleuronectiformes</taxon>
        <taxon>Pleuronectoidei</taxon>
        <taxon>Pleuronectidae</taxon>
        <taxon>Pleuronectes</taxon>
    </lineage>
</organism>
<reference evidence="1" key="1">
    <citation type="submission" date="2020-03" db="EMBL/GenBank/DDBJ databases">
        <authorList>
            <person name="Weist P."/>
        </authorList>
    </citation>
    <scope>NUCLEOTIDE SEQUENCE</scope>
</reference>
<sequence length="68" mass="7651">MQLWTRGGDECLNGATILWCSRPSGPIHVFLPFVPDSSPNLLNSTRLCQIVHTHPLIVMLWLQKLKVA</sequence>
<dbReference type="AlphaFoldDB" id="A0A9N7U0J8"/>
<protein>
    <submittedName>
        <fullName evidence="1">Uncharacterized protein</fullName>
    </submittedName>
</protein>
<proteinExistence type="predicted"/>
<evidence type="ECO:0000313" key="2">
    <source>
        <dbReference type="Proteomes" id="UP001153269"/>
    </source>
</evidence>
<gene>
    <name evidence="1" type="ORF">PLEPLA_LOCUS10490</name>
</gene>
<dbReference type="Proteomes" id="UP001153269">
    <property type="component" value="Unassembled WGS sequence"/>
</dbReference>
<name>A0A9N7U0J8_PLEPL</name>
<dbReference type="EMBL" id="CADEAL010000593">
    <property type="protein sequence ID" value="CAB1422574.1"/>
    <property type="molecule type" value="Genomic_DNA"/>
</dbReference>